<dbReference type="InterPro" id="IPR012678">
    <property type="entry name" value="Ribosomal_uL23/eL15/eS24_sf"/>
</dbReference>
<dbReference type="InterPro" id="IPR013025">
    <property type="entry name" value="Ribosomal_uL23-like"/>
</dbReference>
<reference evidence="6" key="1">
    <citation type="journal article" date="2015" name="J. Biotechnol.">
        <title>The structure of the Cyberlindnera jadinii genome and its relation to Candida utilis analyzed by the occurrence of single nucleotide polymorphisms.</title>
        <authorList>
            <person name="Rupp O."/>
            <person name="Brinkrolf K."/>
            <person name="Buerth C."/>
            <person name="Kunigo M."/>
            <person name="Schneider J."/>
            <person name="Jaenicke S."/>
            <person name="Goesmann A."/>
            <person name="Puehler A."/>
            <person name="Jaeger K.-E."/>
            <person name="Ernst J.F."/>
        </authorList>
    </citation>
    <scope>NUCLEOTIDE SEQUENCE [LARGE SCALE GENOMIC DNA]</scope>
    <source>
        <strain evidence="6">ATCC 18201 / CBS 1600 / BCRC 20928 / JCM 3617 / NBRC 0987 / NRRL Y-1542</strain>
    </source>
</reference>
<protein>
    <recommendedName>
        <fullName evidence="4">Large ribosomal subunit protein uL23m</fullName>
    </recommendedName>
</protein>
<keyword evidence="3" id="KW-0687">Ribonucleoprotein</keyword>
<dbReference type="Pfam" id="PF00276">
    <property type="entry name" value="Ribosomal_L23"/>
    <property type="match status" value="1"/>
</dbReference>
<name>A0A0H5CA96_CYBJN</name>
<dbReference type="Proteomes" id="UP000038830">
    <property type="component" value="Unassembled WGS sequence"/>
</dbReference>
<dbReference type="AlphaFoldDB" id="A0A0H5CA96"/>
<comment type="similarity">
    <text evidence="1">Belongs to the universal ribosomal protein uL23 family.</text>
</comment>
<dbReference type="FunFam" id="3.30.70.330:FF:000614">
    <property type="entry name" value="Mrp20p"/>
    <property type="match status" value="1"/>
</dbReference>
<evidence type="ECO:0000256" key="4">
    <source>
        <dbReference type="ARBA" id="ARBA00039977"/>
    </source>
</evidence>
<evidence type="ECO:0000313" key="6">
    <source>
        <dbReference type="Proteomes" id="UP000038830"/>
    </source>
</evidence>
<dbReference type="PANTHER" id="PTHR12059">
    <property type="entry name" value="RIBOSOMAL PROTEIN L23-RELATED"/>
    <property type="match status" value="1"/>
</dbReference>
<dbReference type="SUPFAM" id="SSF54189">
    <property type="entry name" value="Ribosomal proteins S24e, L23 and L15e"/>
    <property type="match status" value="1"/>
</dbReference>
<gene>
    <name evidence="5" type="ORF">BN1211_0056</name>
</gene>
<proteinExistence type="inferred from homology"/>
<dbReference type="GO" id="GO:0005762">
    <property type="term" value="C:mitochondrial large ribosomal subunit"/>
    <property type="evidence" value="ECO:0007669"/>
    <property type="project" value="TreeGrafter"/>
</dbReference>
<sequence length="244" mass="27981">MPRVVPQVADAMKSGSRSLATAVSPSKHLDLVNKAKKFQVTTKHSEKLLKLNQASIDKGEAHFRVGENKQYFPTARVILLRPNAKHTPYQAKFIVPKGFNRFDLRDYLYHVYGLRAFNITTQLLHAPYTRTGNAVARYRTGQIKKMTIDMLEPFVWPEEPENKDAWNVDFFKELEKYSEQKQAFGSDKLKQGTAFGGILGPYKHKPEPFIPKKLKSQLLNEKNKTRMKADRADEVDLVTKYLGL</sequence>
<evidence type="ECO:0000256" key="1">
    <source>
        <dbReference type="ARBA" id="ARBA00006700"/>
    </source>
</evidence>
<evidence type="ECO:0000313" key="5">
    <source>
        <dbReference type="EMBL" id="CEP20259.1"/>
    </source>
</evidence>
<accession>A0A0H5CA96</accession>
<dbReference type="EMBL" id="CDQK01000001">
    <property type="protein sequence ID" value="CEP20259.1"/>
    <property type="molecule type" value="Genomic_DNA"/>
</dbReference>
<keyword evidence="2" id="KW-0689">Ribosomal protein</keyword>
<dbReference type="PANTHER" id="PTHR12059:SF5">
    <property type="entry name" value="LARGE RIBOSOMAL SUBUNIT PROTEIN UL23M"/>
    <property type="match status" value="1"/>
</dbReference>
<dbReference type="Gene3D" id="3.30.70.330">
    <property type="match status" value="1"/>
</dbReference>
<evidence type="ECO:0000256" key="2">
    <source>
        <dbReference type="ARBA" id="ARBA00022980"/>
    </source>
</evidence>
<dbReference type="GO" id="GO:0003735">
    <property type="term" value="F:structural constituent of ribosome"/>
    <property type="evidence" value="ECO:0007669"/>
    <property type="project" value="InterPro"/>
</dbReference>
<organism evidence="5 6">
    <name type="scientific">Cyberlindnera jadinii (strain ATCC 18201 / CBS 1600 / BCRC 20928 / JCM 3617 / NBRC 0987 / NRRL Y-1542)</name>
    <name type="common">Torula yeast</name>
    <name type="synonym">Candida utilis</name>
    <dbReference type="NCBI Taxonomy" id="983966"/>
    <lineage>
        <taxon>Eukaryota</taxon>
        <taxon>Fungi</taxon>
        <taxon>Dikarya</taxon>
        <taxon>Ascomycota</taxon>
        <taxon>Saccharomycotina</taxon>
        <taxon>Saccharomycetes</taxon>
        <taxon>Phaffomycetales</taxon>
        <taxon>Phaffomycetaceae</taxon>
        <taxon>Cyberlindnera</taxon>
    </lineage>
</organism>
<dbReference type="GO" id="GO:0032543">
    <property type="term" value="P:mitochondrial translation"/>
    <property type="evidence" value="ECO:0007669"/>
    <property type="project" value="TreeGrafter"/>
</dbReference>
<evidence type="ECO:0000256" key="3">
    <source>
        <dbReference type="ARBA" id="ARBA00023274"/>
    </source>
</evidence>
<dbReference type="InterPro" id="IPR012677">
    <property type="entry name" value="Nucleotide-bd_a/b_plait_sf"/>
</dbReference>